<dbReference type="PROSITE" id="PS00503">
    <property type="entry name" value="PECTINESTERASE_2"/>
    <property type="match status" value="1"/>
</dbReference>
<sequence length="664" mass="75934">MKKISLFILTFFTLWLSAQTQSMKWKNVIFKSESAWFGTKEASEIADQVVLYQRNSGGWLKNIEMHHALTNDDKKELEQLKTEAKGSTIDNGATTQELIFLHKVYAHFPKESYKKAIISGLNYLLEAQYGNGGWPQFYPLQKGYYTHITYNDDAMVNVLKFLQDILNYKDQYAFLTETHFQNIQTAFDKGINCILATQYKQNGLLTAWCAQHDENTLEPAKARAYELPSLSGYESANIVLLLMSLENPSYEVINAVNHAVYWFQNTQLPKTKFEAVYAEDGSLKDKIIVQTKEVNPIWARFMDLQTNAPFFCGRDGVKKDSLSQIDWERRTGYAWYTNLPEKVLVKYDNWLKNKVLNAKEKGKNQFQKVVAQDGSGDYKSIQDAIDDSPSFPYERVTILIKNGVYKEKIKVYEWNSNITLVGESREQTIIYFDDYFDKINLGRNSTFHSYTMLVEADDTVLKNLTIANTSGEVGQAIALSVTSNRVKVVNCNLLGNQDTLYASGNGNQLYSNCYIEGTTDFIFGNATALFENCEIHSKSNSFVTAASTDKDAKFGFVFQNCKLTANENLHKVYLGRPWRIYAKTVFMNCTLGSHILSEGWNNWSKPDAEKESFYAEYQNSGPGSDLKNRVEWAHQLSAKEAKKYTKETIFSESKSINKPWFQID</sequence>
<feature type="signal peptide" evidence="5">
    <location>
        <begin position="1"/>
        <end position="18"/>
    </location>
</feature>
<feature type="domain" description="Pectinesterase catalytic" evidence="6">
    <location>
        <begin position="369"/>
        <end position="649"/>
    </location>
</feature>
<evidence type="ECO:0000256" key="4">
    <source>
        <dbReference type="PROSITE-ProRule" id="PRU10040"/>
    </source>
</evidence>
<dbReference type="GO" id="GO:0045490">
    <property type="term" value="P:pectin catabolic process"/>
    <property type="evidence" value="ECO:0007669"/>
    <property type="project" value="UniProtKB-UniRule"/>
</dbReference>
<dbReference type="GO" id="GO:0009279">
    <property type="term" value="C:cell outer membrane"/>
    <property type="evidence" value="ECO:0007669"/>
    <property type="project" value="TreeGrafter"/>
</dbReference>
<evidence type="ECO:0000313" key="8">
    <source>
        <dbReference type="Proteomes" id="UP000245429"/>
    </source>
</evidence>
<dbReference type="AlphaFoldDB" id="A0A2U8QXR2"/>
<dbReference type="GO" id="GO:0042545">
    <property type="term" value="P:cell wall modification"/>
    <property type="evidence" value="ECO:0007669"/>
    <property type="project" value="UniProtKB-UniRule"/>
</dbReference>
<dbReference type="Pfam" id="PF09492">
    <property type="entry name" value="Pec_lyase"/>
    <property type="match status" value="1"/>
</dbReference>
<keyword evidence="8" id="KW-1185">Reference proteome</keyword>
<proteinExistence type="inferred from homology"/>
<dbReference type="PANTHER" id="PTHR31321">
    <property type="entry name" value="ACYL-COA THIOESTER HYDROLASE YBHC-RELATED"/>
    <property type="match status" value="1"/>
</dbReference>
<protein>
    <recommendedName>
        <fullName evidence="5">Pectinesterase</fullName>
        <ecNumber evidence="5">3.1.1.11</ecNumber>
    </recommendedName>
</protein>
<dbReference type="EMBL" id="CP029463">
    <property type="protein sequence ID" value="AWM15010.1"/>
    <property type="molecule type" value="Genomic_DNA"/>
</dbReference>
<keyword evidence="7" id="KW-0456">Lyase</keyword>
<name>A0A2U8QXR2_9FLAO</name>
<dbReference type="Pfam" id="PF01095">
    <property type="entry name" value="Pectinesterase"/>
    <property type="match status" value="1"/>
</dbReference>
<comment type="similarity">
    <text evidence="1">Belongs to the pectinesterase family.</text>
</comment>
<dbReference type="GO" id="GO:0030599">
    <property type="term" value="F:pectinesterase activity"/>
    <property type="evidence" value="ECO:0007669"/>
    <property type="project" value="UniProtKB-UniRule"/>
</dbReference>
<dbReference type="EC" id="3.1.1.11" evidence="5"/>
<accession>A0A2U8QXR2</accession>
<keyword evidence="2 5" id="KW-0378">Hydrolase</keyword>
<dbReference type="Gene3D" id="2.160.20.10">
    <property type="entry name" value="Single-stranded right-handed beta-helix, Pectin lyase-like"/>
    <property type="match status" value="1"/>
</dbReference>
<dbReference type="UniPathway" id="UPA00545">
    <property type="reaction ID" value="UER00823"/>
</dbReference>
<evidence type="ECO:0000313" key="7">
    <source>
        <dbReference type="EMBL" id="AWM15010.1"/>
    </source>
</evidence>
<dbReference type="InterPro" id="IPR033131">
    <property type="entry name" value="Pectinesterase_Asp_AS"/>
</dbReference>
<gene>
    <name evidence="7" type="primary">pelA</name>
    <name evidence="7" type="ORF">DI487_14880</name>
</gene>
<dbReference type="InterPro" id="IPR012669">
    <property type="entry name" value="Pectate_lyase"/>
</dbReference>
<dbReference type="InterPro" id="IPR000070">
    <property type="entry name" value="Pectinesterase_cat"/>
</dbReference>
<evidence type="ECO:0000256" key="2">
    <source>
        <dbReference type="ARBA" id="ARBA00022801"/>
    </source>
</evidence>
<reference evidence="7 8" key="1">
    <citation type="submission" date="2018-05" db="EMBL/GenBank/DDBJ databases">
        <title>Flavobacterium sp. MEBiC07310.</title>
        <authorList>
            <person name="Baek K."/>
        </authorList>
    </citation>
    <scope>NUCLEOTIDE SEQUENCE [LARGE SCALE GENOMIC DNA]</scope>
    <source>
        <strain evidence="7 8">MEBiC07310</strain>
    </source>
</reference>
<dbReference type="NCBIfam" id="TIGR02474">
    <property type="entry name" value="pec_lyase"/>
    <property type="match status" value="1"/>
</dbReference>
<evidence type="ECO:0000256" key="1">
    <source>
        <dbReference type="ARBA" id="ARBA00008891"/>
    </source>
</evidence>
<dbReference type="SUPFAM" id="SSF51126">
    <property type="entry name" value="Pectin lyase-like"/>
    <property type="match status" value="1"/>
</dbReference>
<feature type="chain" id="PRO_5015798389" description="Pectinesterase" evidence="5">
    <location>
        <begin position="19"/>
        <end position="664"/>
    </location>
</feature>
<dbReference type="Gene3D" id="1.50.10.20">
    <property type="match status" value="1"/>
</dbReference>
<evidence type="ECO:0000256" key="5">
    <source>
        <dbReference type="RuleBase" id="RU000589"/>
    </source>
</evidence>
<dbReference type="SUPFAM" id="SSF81853">
    <property type="entry name" value="Family 10 polysaccharide lyase"/>
    <property type="match status" value="1"/>
</dbReference>
<dbReference type="KEGG" id="fse:DI487_14880"/>
<evidence type="ECO:0000256" key="3">
    <source>
        <dbReference type="ARBA" id="ARBA00023085"/>
    </source>
</evidence>
<keyword evidence="3 5" id="KW-0063">Aspartyl esterase</keyword>
<comment type="pathway">
    <text evidence="5">Glycan metabolism; pectin degradation; 2-dehydro-3-deoxy-D-gluconate from pectin: step 1/5.</text>
</comment>
<feature type="active site" evidence="4">
    <location>
        <position position="520"/>
    </location>
</feature>
<dbReference type="GO" id="GO:0016829">
    <property type="term" value="F:lyase activity"/>
    <property type="evidence" value="ECO:0007669"/>
    <property type="project" value="UniProtKB-KW"/>
</dbReference>
<dbReference type="InterPro" id="IPR012334">
    <property type="entry name" value="Pectin_lyas_fold"/>
</dbReference>
<dbReference type="InterPro" id="IPR011050">
    <property type="entry name" value="Pectin_lyase_fold/virulence"/>
</dbReference>
<dbReference type="OrthoDB" id="9804686at2"/>
<dbReference type="Proteomes" id="UP000245429">
    <property type="component" value="Chromosome"/>
</dbReference>
<dbReference type="PANTHER" id="PTHR31321:SF57">
    <property type="entry name" value="PECTINESTERASE 53-RELATED"/>
    <property type="match status" value="1"/>
</dbReference>
<comment type="catalytic activity">
    <reaction evidence="5">
        <text>[(1-&gt;4)-alpha-D-galacturonosyl methyl ester](n) + n H2O = [(1-&gt;4)-alpha-D-galacturonosyl](n) + n methanol + n H(+)</text>
        <dbReference type="Rhea" id="RHEA:22380"/>
        <dbReference type="Rhea" id="RHEA-COMP:14570"/>
        <dbReference type="Rhea" id="RHEA-COMP:14573"/>
        <dbReference type="ChEBI" id="CHEBI:15377"/>
        <dbReference type="ChEBI" id="CHEBI:15378"/>
        <dbReference type="ChEBI" id="CHEBI:17790"/>
        <dbReference type="ChEBI" id="CHEBI:140522"/>
        <dbReference type="ChEBI" id="CHEBI:140523"/>
        <dbReference type="EC" id="3.1.1.11"/>
    </reaction>
</comment>
<organism evidence="7 8">
    <name type="scientific">Flavobacterium sediminis</name>
    <dbReference type="NCBI Taxonomy" id="2201181"/>
    <lineage>
        <taxon>Bacteria</taxon>
        <taxon>Pseudomonadati</taxon>
        <taxon>Bacteroidota</taxon>
        <taxon>Flavobacteriia</taxon>
        <taxon>Flavobacteriales</taxon>
        <taxon>Flavobacteriaceae</taxon>
        <taxon>Flavobacterium</taxon>
    </lineage>
</organism>
<keyword evidence="5" id="KW-0732">Signal</keyword>
<evidence type="ECO:0000259" key="6">
    <source>
        <dbReference type="Pfam" id="PF01095"/>
    </source>
</evidence>